<dbReference type="EMBL" id="CP011509">
    <property type="protein sequence ID" value="AKJ07710.1"/>
    <property type="molecule type" value="Genomic_DNA"/>
</dbReference>
<dbReference type="SUPFAM" id="SSF52402">
    <property type="entry name" value="Adenine nucleotide alpha hydrolases-like"/>
    <property type="match status" value="1"/>
</dbReference>
<reference evidence="4 6" key="2">
    <citation type="submission" date="2018-08" db="EMBL/GenBank/DDBJ databases">
        <title>Genomic Encyclopedia of Archaeal and Bacterial Type Strains, Phase II (KMG-II): from individual species to whole genera.</title>
        <authorList>
            <person name="Goeker M."/>
        </authorList>
    </citation>
    <scope>NUCLEOTIDE SEQUENCE [LARGE SCALE GENOMIC DNA]</scope>
    <source>
        <strain evidence="4 6">DSM 2261</strain>
    </source>
</reference>
<dbReference type="Proteomes" id="UP000256345">
    <property type="component" value="Unassembled WGS sequence"/>
</dbReference>
<name>A0AAC8TJA7_9BACT</name>
<dbReference type="InterPro" id="IPR006015">
    <property type="entry name" value="Universal_stress_UspA"/>
</dbReference>
<evidence type="ECO:0000259" key="2">
    <source>
        <dbReference type="Pfam" id="PF00582"/>
    </source>
</evidence>
<dbReference type="PRINTS" id="PR01438">
    <property type="entry name" value="UNVRSLSTRESS"/>
</dbReference>
<comment type="similarity">
    <text evidence="1">Belongs to the universal stress protein A family.</text>
</comment>
<dbReference type="PANTHER" id="PTHR46268">
    <property type="entry name" value="STRESS RESPONSE PROTEIN NHAX"/>
    <property type="match status" value="1"/>
</dbReference>
<dbReference type="EMBL" id="QUMU01000007">
    <property type="protein sequence ID" value="REG29464.1"/>
    <property type="molecule type" value="Genomic_DNA"/>
</dbReference>
<evidence type="ECO:0000313" key="4">
    <source>
        <dbReference type="EMBL" id="REG29464.1"/>
    </source>
</evidence>
<evidence type="ECO:0000256" key="1">
    <source>
        <dbReference type="ARBA" id="ARBA00008791"/>
    </source>
</evidence>
<gene>
    <name evidence="3" type="ORF">AA314_09336</name>
    <name evidence="4" type="ORF">ATI61_107160</name>
</gene>
<dbReference type="KEGG" id="age:AA314_09336"/>
<dbReference type="InterPro" id="IPR014729">
    <property type="entry name" value="Rossmann-like_a/b/a_fold"/>
</dbReference>
<organism evidence="3 5">
    <name type="scientific">Archangium gephyra</name>
    <dbReference type="NCBI Taxonomy" id="48"/>
    <lineage>
        <taxon>Bacteria</taxon>
        <taxon>Pseudomonadati</taxon>
        <taxon>Myxococcota</taxon>
        <taxon>Myxococcia</taxon>
        <taxon>Myxococcales</taxon>
        <taxon>Cystobacterineae</taxon>
        <taxon>Archangiaceae</taxon>
        <taxon>Archangium</taxon>
    </lineage>
</organism>
<feature type="domain" description="UspA" evidence="2">
    <location>
        <begin position="1"/>
        <end position="141"/>
    </location>
</feature>
<dbReference type="CDD" id="cd00293">
    <property type="entry name" value="USP-like"/>
    <property type="match status" value="1"/>
</dbReference>
<dbReference type="AlphaFoldDB" id="A0AAC8TJA7"/>
<accession>A0AAC8TJA7</accession>
<dbReference type="RefSeq" id="WP_047860662.1">
    <property type="nucleotide sequence ID" value="NZ_CP011509.1"/>
</dbReference>
<protein>
    <submittedName>
        <fullName evidence="4">Nucleotide-binding universal stress UspA family protein</fullName>
    </submittedName>
    <submittedName>
        <fullName evidence="3">Universal stress protein UspA</fullName>
    </submittedName>
</protein>
<evidence type="ECO:0000313" key="6">
    <source>
        <dbReference type="Proteomes" id="UP000256345"/>
    </source>
</evidence>
<reference evidence="3 5" key="1">
    <citation type="submission" date="2015-05" db="EMBL/GenBank/DDBJ databases">
        <title>Genome assembly of Archangium gephyra DSM 2261.</title>
        <authorList>
            <person name="Sharma G."/>
            <person name="Subramanian S."/>
        </authorList>
    </citation>
    <scope>NUCLEOTIDE SEQUENCE [LARGE SCALE GENOMIC DNA]</scope>
    <source>
        <strain evidence="3 5">DSM 2261</strain>
    </source>
</reference>
<sequence>MKKFLVGVDGSDLSLRALRKAGEYAFGVKAQLVLAYALAPVSHLSEVYTGQLAELEASDRKNGEVILRDAARVARESGCEVSVVMLNGSPAVALAERAEHDKDIDLVVVGSRGLGAMASAILGSVTDKLVRDCKKPVLVVH</sequence>
<dbReference type="InterPro" id="IPR006016">
    <property type="entry name" value="UspA"/>
</dbReference>
<evidence type="ECO:0000313" key="3">
    <source>
        <dbReference type="EMBL" id="AKJ07710.1"/>
    </source>
</evidence>
<dbReference type="Proteomes" id="UP000035579">
    <property type="component" value="Chromosome"/>
</dbReference>
<dbReference type="Pfam" id="PF00582">
    <property type="entry name" value="Usp"/>
    <property type="match status" value="1"/>
</dbReference>
<proteinExistence type="inferred from homology"/>
<keyword evidence="6" id="KW-1185">Reference proteome</keyword>
<dbReference type="PANTHER" id="PTHR46268:SF6">
    <property type="entry name" value="UNIVERSAL STRESS PROTEIN UP12"/>
    <property type="match status" value="1"/>
</dbReference>
<evidence type="ECO:0000313" key="5">
    <source>
        <dbReference type="Proteomes" id="UP000035579"/>
    </source>
</evidence>
<dbReference type="Gene3D" id="3.40.50.620">
    <property type="entry name" value="HUPs"/>
    <property type="match status" value="1"/>
</dbReference>